<sequence>MGCNLVQFRTADSTGFRAARDACAQVPEFRGTLGNTWLSPSCLDPGTPHLQDRPSSRRLCRASGDEEPAQITVWKWDHGKITNKSIKETEGSLIYTFNDSPQRLKKYVTSPKTYTSKEHSHALKLGHDSDEVFFQVNNMVLERRSGLTELNIHTRQHARNSKCQCKKM</sequence>
<gene>
    <name evidence="2" type="primary">LOC139037415</name>
</gene>
<dbReference type="GeneID" id="139037415"/>
<evidence type="ECO:0000313" key="2">
    <source>
        <dbReference type="RefSeq" id="XP_070329926.1"/>
    </source>
</evidence>
<evidence type="ECO:0000313" key="1">
    <source>
        <dbReference type="Proteomes" id="UP001652640"/>
    </source>
</evidence>
<dbReference type="Proteomes" id="UP001652640">
    <property type="component" value="Chromosome 11"/>
</dbReference>
<proteinExistence type="predicted"/>
<reference evidence="1" key="1">
    <citation type="journal article" date="2022" name="J. Hered.">
        <title>A De Novo Chromosome-Level Genome Assembly of the White-Tailed Deer, Odocoileus Virginianus.</title>
        <authorList>
            <person name="London E.W."/>
            <person name="Roca A.L."/>
            <person name="Novakofski J.E."/>
            <person name="Mateus-Pinilla N.E."/>
        </authorList>
    </citation>
    <scope>NUCLEOTIDE SEQUENCE [LARGE SCALE GENOMIC DNA]</scope>
</reference>
<dbReference type="RefSeq" id="XP_070329926.1">
    <property type="nucleotide sequence ID" value="XM_070473825.1"/>
</dbReference>
<name>A0ABM4IQ37_ODOVR</name>
<reference evidence="2" key="2">
    <citation type="submission" date="2025-08" db="UniProtKB">
        <authorList>
            <consortium name="RefSeq"/>
        </authorList>
    </citation>
    <scope>IDENTIFICATION</scope>
    <source>
        <tissue evidence="2">Tongue muscle</tissue>
    </source>
</reference>
<organism evidence="1 2">
    <name type="scientific">Odocoileus virginianus</name>
    <name type="common">White-tailed deer</name>
    <dbReference type="NCBI Taxonomy" id="9874"/>
    <lineage>
        <taxon>Eukaryota</taxon>
        <taxon>Metazoa</taxon>
        <taxon>Chordata</taxon>
        <taxon>Craniata</taxon>
        <taxon>Vertebrata</taxon>
        <taxon>Euteleostomi</taxon>
        <taxon>Mammalia</taxon>
        <taxon>Eutheria</taxon>
        <taxon>Laurasiatheria</taxon>
        <taxon>Artiodactyla</taxon>
        <taxon>Ruminantia</taxon>
        <taxon>Pecora</taxon>
        <taxon>Cervidae</taxon>
        <taxon>Odocoileinae</taxon>
        <taxon>Odocoileus</taxon>
    </lineage>
</organism>
<protein>
    <submittedName>
        <fullName evidence="2">Uncharacterized protein isoform X2</fullName>
    </submittedName>
</protein>
<accession>A0ABM4IQ37</accession>
<keyword evidence="1" id="KW-1185">Reference proteome</keyword>